<feature type="compositionally biased region" description="Basic and acidic residues" evidence="1">
    <location>
        <begin position="93"/>
        <end position="114"/>
    </location>
</feature>
<gene>
    <name evidence="2" type="ORF">TanjilG_14137</name>
</gene>
<name>A0A1J7I972_LUPAN</name>
<organism evidence="2 3">
    <name type="scientific">Lupinus angustifolius</name>
    <name type="common">Narrow-leaved blue lupine</name>
    <dbReference type="NCBI Taxonomy" id="3871"/>
    <lineage>
        <taxon>Eukaryota</taxon>
        <taxon>Viridiplantae</taxon>
        <taxon>Streptophyta</taxon>
        <taxon>Embryophyta</taxon>
        <taxon>Tracheophyta</taxon>
        <taxon>Spermatophyta</taxon>
        <taxon>Magnoliopsida</taxon>
        <taxon>eudicotyledons</taxon>
        <taxon>Gunneridae</taxon>
        <taxon>Pentapetalae</taxon>
        <taxon>rosids</taxon>
        <taxon>fabids</taxon>
        <taxon>Fabales</taxon>
        <taxon>Fabaceae</taxon>
        <taxon>Papilionoideae</taxon>
        <taxon>50 kb inversion clade</taxon>
        <taxon>genistoids sensu lato</taxon>
        <taxon>core genistoids</taxon>
        <taxon>Genisteae</taxon>
        <taxon>Lupinus</taxon>
    </lineage>
</organism>
<dbReference type="Gramene" id="OIW15138">
    <property type="protein sequence ID" value="OIW15138"/>
    <property type="gene ID" value="TanjilG_14137"/>
</dbReference>
<dbReference type="Proteomes" id="UP000188354">
    <property type="component" value="Chromosome LG03"/>
</dbReference>
<reference evidence="2 3" key="1">
    <citation type="journal article" date="2017" name="Plant Biotechnol. J.">
        <title>A comprehensive draft genome sequence for lupin (Lupinus angustifolius), an emerging health food: insights into plant-microbe interactions and legume evolution.</title>
        <authorList>
            <person name="Hane J.K."/>
            <person name="Ming Y."/>
            <person name="Kamphuis L.G."/>
            <person name="Nelson M.N."/>
            <person name="Garg G."/>
            <person name="Atkins C.A."/>
            <person name="Bayer P.E."/>
            <person name="Bravo A."/>
            <person name="Bringans S."/>
            <person name="Cannon S."/>
            <person name="Edwards D."/>
            <person name="Foley R."/>
            <person name="Gao L.L."/>
            <person name="Harrison M.J."/>
            <person name="Huang W."/>
            <person name="Hurgobin B."/>
            <person name="Li S."/>
            <person name="Liu C.W."/>
            <person name="McGrath A."/>
            <person name="Morahan G."/>
            <person name="Murray J."/>
            <person name="Weller J."/>
            <person name="Jian J."/>
            <person name="Singh K.B."/>
        </authorList>
    </citation>
    <scope>NUCLEOTIDE SEQUENCE [LARGE SCALE GENOMIC DNA]</scope>
    <source>
        <strain evidence="3">cv. Tanjil</strain>
        <tissue evidence="2">Whole plant</tissue>
    </source>
</reference>
<feature type="compositionally biased region" description="Basic and acidic residues" evidence="1">
    <location>
        <begin position="27"/>
        <end position="60"/>
    </location>
</feature>
<evidence type="ECO:0000256" key="1">
    <source>
        <dbReference type="SAM" id="MobiDB-lite"/>
    </source>
</evidence>
<dbReference type="EMBL" id="CM007363">
    <property type="protein sequence ID" value="OIW15138.1"/>
    <property type="molecule type" value="Genomic_DNA"/>
</dbReference>
<feature type="compositionally biased region" description="Low complexity" evidence="1">
    <location>
        <begin position="72"/>
        <end position="82"/>
    </location>
</feature>
<dbReference type="AlphaFoldDB" id="A0A1J7I972"/>
<accession>A0A1J7I972</accession>
<protein>
    <submittedName>
        <fullName evidence="2">Uncharacterized protein</fullName>
    </submittedName>
</protein>
<evidence type="ECO:0000313" key="3">
    <source>
        <dbReference type="Proteomes" id="UP000188354"/>
    </source>
</evidence>
<dbReference type="KEGG" id="lang:109343600"/>
<feature type="compositionally biased region" description="Basic residues" evidence="1">
    <location>
        <begin position="1"/>
        <end position="16"/>
    </location>
</feature>
<feature type="region of interest" description="Disordered" evidence="1">
    <location>
        <begin position="1"/>
        <end position="164"/>
    </location>
</feature>
<evidence type="ECO:0000313" key="2">
    <source>
        <dbReference type="EMBL" id="OIW15138.1"/>
    </source>
</evidence>
<dbReference type="OrthoDB" id="1930727at2759"/>
<dbReference type="PANTHER" id="PTHR37187:SF19">
    <property type="entry name" value="(RAPE) HYPOTHETICAL PROTEIN"/>
    <property type="match status" value="1"/>
</dbReference>
<keyword evidence="3" id="KW-1185">Reference proteome</keyword>
<dbReference type="OMA" id="SPARECH"/>
<sequence length="297" mass="31728">MPSGAKKRKAAKKKKEKGTNNNPQGNDELKFHDEKGNDDGKGGSPSHHDYDDDNDNDHPFNEGNEDVEESDPSAAQPSAADAESVEEVPSDVKIGEAPEGKQDVVLERDLKSGESFEGTNLSLVHVESAEESDFRNGNSNAGLNDETAAENAKEEPDNSVNEEVTFDEIVKSIDSSHTKMTSIFENAPVGETDNSVLEPPIDPVKAVASISEVKSSDTGSALPEKSVDSLVGPIDLAVKKNEDKVHPGSYSAQHVDDSDTQESSENQPLVASAPRVVQKASWLNCCGLFEVLTGSGR</sequence>
<proteinExistence type="predicted"/>
<feature type="region of interest" description="Disordered" evidence="1">
    <location>
        <begin position="240"/>
        <end position="272"/>
    </location>
</feature>
<dbReference type="PANTHER" id="PTHR37187">
    <property type="entry name" value="EXPRESSED PROTEIN"/>
    <property type="match status" value="1"/>
</dbReference>